<dbReference type="HOGENOM" id="CLU_1861048_0_0_9"/>
<gene>
    <name evidence="3" type="ORF">HMPREF0083_04626</name>
</gene>
<dbReference type="InterPro" id="IPR011067">
    <property type="entry name" value="Plasmid_toxin/cell-grow_inhib"/>
</dbReference>
<dbReference type="STRING" id="649747.HMPREF0083_04626"/>
<name>U1WYH6_ANEAE</name>
<protein>
    <recommendedName>
        <fullName evidence="5">Toxin-antitoxin system, toxin component, MazF family</fullName>
    </recommendedName>
</protein>
<organism evidence="3 4">
    <name type="scientific">Aneurinibacillus aneurinilyticus ATCC 12856</name>
    <dbReference type="NCBI Taxonomy" id="649747"/>
    <lineage>
        <taxon>Bacteria</taxon>
        <taxon>Bacillati</taxon>
        <taxon>Bacillota</taxon>
        <taxon>Bacilli</taxon>
        <taxon>Bacillales</taxon>
        <taxon>Paenibacillaceae</taxon>
        <taxon>Aneurinibacillus group</taxon>
        <taxon>Aneurinibacillus</taxon>
    </lineage>
</organism>
<dbReference type="InterPro" id="IPR003477">
    <property type="entry name" value="PemK-like"/>
</dbReference>
<accession>U1WYH6</accession>
<dbReference type="GeneID" id="92841147"/>
<dbReference type="RefSeq" id="WP_021624042.1">
    <property type="nucleotide sequence ID" value="NZ_KE952892.1"/>
</dbReference>
<evidence type="ECO:0000256" key="1">
    <source>
        <dbReference type="ARBA" id="ARBA00007521"/>
    </source>
</evidence>
<proteinExistence type="inferred from homology"/>
<evidence type="ECO:0008006" key="5">
    <source>
        <dbReference type="Google" id="ProtNLM"/>
    </source>
</evidence>
<reference evidence="3 4" key="1">
    <citation type="submission" date="2013-08" db="EMBL/GenBank/DDBJ databases">
        <authorList>
            <person name="Weinstock G."/>
            <person name="Sodergren E."/>
            <person name="Wylie T."/>
            <person name="Fulton L."/>
            <person name="Fulton R."/>
            <person name="Fronick C."/>
            <person name="O'Laughlin M."/>
            <person name="Godfrey J."/>
            <person name="Miner T."/>
            <person name="Herter B."/>
            <person name="Appelbaum E."/>
            <person name="Cordes M."/>
            <person name="Lek S."/>
            <person name="Wollam A."/>
            <person name="Pepin K.H."/>
            <person name="Palsikar V.B."/>
            <person name="Mitreva M."/>
            <person name="Wilson R.K."/>
        </authorList>
    </citation>
    <scope>NUCLEOTIDE SEQUENCE [LARGE SCALE GENOMIC DNA]</scope>
    <source>
        <strain evidence="3 4">ATCC 12856</strain>
    </source>
</reference>
<dbReference type="Proteomes" id="UP000016511">
    <property type="component" value="Unassembled WGS sequence"/>
</dbReference>
<dbReference type="eggNOG" id="COG2337">
    <property type="taxonomic scope" value="Bacteria"/>
</dbReference>
<evidence type="ECO:0000256" key="2">
    <source>
        <dbReference type="ARBA" id="ARBA00022649"/>
    </source>
</evidence>
<keyword evidence="4" id="KW-1185">Reference proteome</keyword>
<dbReference type="Gene3D" id="2.30.30.110">
    <property type="match status" value="1"/>
</dbReference>
<dbReference type="GO" id="GO:0003677">
    <property type="term" value="F:DNA binding"/>
    <property type="evidence" value="ECO:0007669"/>
    <property type="project" value="InterPro"/>
</dbReference>
<dbReference type="SUPFAM" id="SSF50118">
    <property type="entry name" value="Cell growth inhibitor/plasmid maintenance toxic component"/>
    <property type="match status" value="1"/>
</dbReference>
<evidence type="ECO:0000313" key="3">
    <source>
        <dbReference type="EMBL" id="ERI07293.1"/>
    </source>
</evidence>
<dbReference type="AlphaFoldDB" id="U1WYH6"/>
<comment type="caution">
    <text evidence="3">The sequence shown here is derived from an EMBL/GenBank/DDBJ whole genome shotgun (WGS) entry which is preliminary data.</text>
</comment>
<dbReference type="EMBL" id="AWSJ01000284">
    <property type="protein sequence ID" value="ERI07293.1"/>
    <property type="molecule type" value="Genomic_DNA"/>
</dbReference>
<sequence>MSGSTKTTFEPGFEPKDLLKQGHVWVAPVWNHTEGKYTPRPIVVVGNDKANDKIGLIINFVTKQGARNEFDVPINYWKEAGLNCPSWVRTAKPTTILKSDLRLDPVNRDGIVKPKGYIGKLHNDDLQDVLTACRDIF</sequence>
<comment type="similarity">
    <text evidence="1">Belongs to the PemK/MazF family.</text>
</comment>
<evidence type="ECO:0000313" key="4">
    <source>
        <dbReference type="Proteomes" id="UP000016511"/>
    </source>
</evidence>
<dbReference type="Pfam" id="PF02452">
    <property type="entry name" value="PemK_toxin"/>
    <property type="match status" value="1"/>
</dbReference>
<keyword evidence="2" id="KW-1277">Toxin-antitoxin system</keyword>